<evidence type="ECO:0000313" key="3">
    <source>
        <dbReference type="Proteomes" id="UP000824267"/>
    </source>
</evidence>
<protein>
    <recommendedName>
        <fullName evidence="1">DUF5723 domain-containing protein</fullName>
    </recommendedName>
</protein>
<evidence type="ECO:0000259" key="1">
    <source>
        <dbReference type="Pfam" id="PF18990"/>
    </source>
</evidence>
<proteinExistence type="predicted"/>
<dbReference type="AlphaFoldDB" id="A0A9D1UHN3"/>
<reference evidence="2" key="2">
    <citation type="submission" date="2021-04" db="EMBL/GenBank/DDBJ databases">
        <authorList>
            <person name="Gilroy R."/>
        </authorList>
    </citation>
    <scope>NUCLEOTIDE SEQUENCE</scope>
    <source>
        <strain evidence="2">Gambia16-930</strain>
    </source>
</reference>
<organism evidence="2 3">
    <name type="scientific">Candidatus Onthomorpha intestinigallinarum</name>
    <dbReference type="NCBI Taxonomy" id="2840880"/>
    <lineage>
        <taxon>Bacteria</taxon>
        <taxon>Pseudomonadati</taxon>
        <taxon>Bacteroidota</taxon>
        <taxon>Bacteroidia</taxon>
        <taxon>Bacteroidales</taxon>
        <taxon>Candidatus Onthomorpha</taxon>
    </lineage>
</organism>
<comment type="caution">
    <text evidence="2">The sequence shown here is derived from an EMBL/GenBank/DDBJ whole genome shotgun (WGS) entry which is preliminary data.</text>
</comment>
<dbReference type="InterPro" id="IPR043781">
    <property type="entry name" value="DUF5723"/>
</dbReference>
<dbReference type="EMBL" id="DXGG01000252">
    <property type="protein sequence ID" value="HIW88229.1"/>
    <property type="molecule type" value="Genomic_DNA"/>
</dbReference>
<evidence type="ECO:0000313" key="2">
    <source>
        <dbReference type="EMBL" id="HIW88229.1"/>
    </source>
</evidence>
<feature type="domain" description="DUF5723" evidence="1">
    <location>
        <begin position="4"/>
        <end position="135"/>
    </location>
</feature>
<accession>A0A9D1UHN3</accession>
<name>A0A9D1UHN3_9BACT</name>
<dbReference type="Proteomes" id="UP000824267">
    <property type="component" value="Unassembled WGS sequence"/>
</dbReference>
<feature type="non-terminal residue" evidence="2">
    <location>
        <position position="1"/>
    </location>
</feature>
<gene>
    <name evidence="2" type="ORF">IAC47_08195</name>
</gene>
<dbReference type="Pfam" id="PF18990">
    <property type="entry name" value="DUF5723"/>
    <property type="match status" value="1"/>
</dbReference>
<reference evidence="2" key="1">
    <citation type="journal article" date="2021" name="PeerJ">
        <title>Extensive microbial diversity within the chicken gut microbiome revealed by metagenomics and culture.</title>
        <authorList>
            <person name="Gilroy R."/>
            <person name="Ravi A."/>
            <person name="Getino M."/>
            <person name="Pursley I."/>
            <person name="Horton D.L."/>
            <person name="Alikhan N.F."/>
            <person name="Baker D."/>
            <person name="Gharbi K."/>
            <person name="Hall N."/>
            <person name="Watson M."/>
            <person name="Adriaenssens E.M."/>
            <person name="Foster-Nyarko E."/>
            <person name="Jarju S."/>
            <person name="Secka A."/>
            <person name="Antonio M."/>
            <person name="Oren A."/>
            <person name="Chaudhuri R.R."/>
            <person name="La Ragione R."/>
            <person name="Hildebrand F."/>
            <person name="Pallen M.J."/>
        </authorList>
    </citation>
    <scope>NUCLEOTIDE SEQUENCE</scope>
    <source>
        <strain evidence="2">Gambia16-930</strain>
    </source>
</reference>
<sequence>TRIRNKNSSNTVTFGGIETSIDSIGTGLETHFNNFMDSLSTALDLESVTHGSYTAALPTEFHFGYSWNFHSFNHLHALLSTKLWNSRFVDTRLSVLYALHTKYVSLSIGNTFSSNAWFNPSALLNLKFGANVYLGCSFNSSSTSFNIADMSGFNLVTGISFAFGTNKQKKKENIE</sequence>